<keyword evidence="2 5" id="KW-0378">Hydrolase</keyword>
<dbReference type="InterPro" id="IPR005580">
    <property type="entry name" value="DbpA/CsdA_RNA-bd_dom"/>
</dbReference>
<dbReference type="AlphaFoldDB" id="A0A162LCY1"/>
<dbReference type="EC" id="3.6.4.13" evidence="5"/>
<evidence type="ECO:0000259" key="8">
    <source>
        <dbReference type="PROSITE" id="PS51194"/>
    </source>
</evidence>
<keyword evidence="3 5" id="KW-0347">Helicase</keyword>
<dbReference type="EMBL" id="LITQ01000004">
    <property type="protein sequence ID" value="OAA94292.1"/>
    <property type="molecule type" value="Genomic_DNA"/>
</dbReference>
<comment type="caution">
    <text evidence="10">The sequence shown here is derived from an EMBL/GenBank/DDBJ whole genome shotgun (WGS) entry which is preliminary data.</text>
</comment>
<dbReference type="PATRIC" id="fig|1705578.3.peg.3462"/>
<organism evidence="10 12">
    <name type="scientific">Clostridium coskatii</name>
    <dbReference type="NCBI Taxonomy" id="1705578"/>
    <lineage>
        <taxon>Bacteria</taxon>
        <taxon>Bacillati</taxon>
        <taxon>Bacillota</taxon>
        <taxon>Clostridia</taxon>
        <taxon>Eubacteriales</taxon>
        <taxon>Clostridiaceae</taxon>
        <taxon>Clostridium</taxon>
    </lineage>
</organism>
<dbReference type="InterPro" id="IPR001650">
    <property type="entry name" value="Helicase_C-like"/>
</dbReference>
<comment type="domain">
    <text evidence="5">Contains an N-terminal domain that binds non-specifically to RNA and a C-terminal domain that binds specifically and tightly to hairpin 92 of 23S rRNA.</text>
</comment>
<dbReference type="PROSITE" id="PS51195">
    <property type="entry name" value="Q_MOTIF"/>
    <property type="match status" value="1"/>
</dbReference>
<protein>
    <recommendedName>
        <fullName evidence="5">ATP-dependent RNA helicase DbpA</fullName>
        <ecNumber evidence="5">3.6.4.13</ecNumber>
    </recommendedName>
</protein>
<dbReference type="CDD" id="cd00268">
    <property type="entry name" value="DEADc"/>
    <property type="match status" value="1"/>
</dbReference>
<dbReference type="GO" id="GO:0034458">
    <property type="term" value="F:3'-5' RNA helicase activity"/>
    <property type="evidence" value="ECO:0007669"/>
    <property type="project" value="UniProtKB-UniRule"/>
</dbReference>
<dbReference type="InterPro" id="IPR012677">
    <property type="entry name" value="Nucleotide-bd_a/b_plait_sf"/>
</dbReference>
<dbReference type="InterPro" id="IPR044742">
    <property type="entry name" value="DEAD/DEAH_RhlB"/>
</dbReference>
<dbReference type="InterPro" id="IPR027417">
    <property type="entry name" value="P-loop_NTPase"/>
</dbReference>
<dbReference type="SMART" id="SM00487">
    <property type="entry name" value="DEXDc"/>
    <property type="match status" value="1"/>
</dbReference>
<keyword evidence="13" id="KW-1185">Reference proteome</keyword>
<evidence type="ECO:0000313" key="12">
    <source>
        <dbReference type="Proteomes" id="UP000077384"/>
    </source>
</evidence>
<keyword evidence="5" id="KW-0963">Cytoplasm</keyword>
<keyword evidence="4 5" id="KW-0067">ATP-binding</keyword>
<dbReference type="InterPro" id="IPR014014">
    <property type="entry name" value="RNA_helicase_DEAD_Q_motif"/>
</dbReference>
<dbReference type="InterPro" id="IPR000629">
    <property type="entry name" value="RNA-helicase_DEAD-box_CS"/>
</dbReference>
<dbReference type="GO" id="GO:0000027">
    <property type="term" value="P:ribosomal large subunit assembly"/>
    <property type="evidence" value="ECO:0007669"/>
    <property type="project" value="UniProtKB-UniRule"/>
</dbReference>
<dbReference type="InterPro" id="IPR050079">
    <property type="entry name" value="DEAD_box_RNA_helicase"/>
</dbReference>
<dbReference type="Gene3D" id="3.30.70.330">
    <property type="match status" value="1"/>
</dbReference>
<dbReference type="PROSITE" id="PS51192">
    <property type="entry name" value="HELICASE_ATP_BIND_1"/>
    <property type="match status" value="1"/>
</dbReference>
<dbReference type="Pfam" id="PF00270">
    <property type="entry name" value="DEAD"/>
    <property type="match status" value="1"/>
</dbReference>
<proteinExistence type="inferred from homology"/>
<sequence>MISIVNIKVYEVKKIMDKLEFKDFALSEDILKSIEKLGYKNPSQVQEKVIPLIFKNKDIIVKSQTGSGKTAAFAIPICEKIELEEKNPQVLVLAPTRELALQIKEDFYDIGRFKRINCTAIFGKEPITTQIKELKQRTHVIVGTPGRTLDHIEKGTLSLKKIQYLIIDEADEMLNMGFIDQVKAVLDKLPKNRVTLLFSATIPQEILKLCAAYMNNPINVEIDAEDPVINRINQIYYQIEAYKKFDLLNKLVYTQRPESSMIFCRTKKNVEDLVLQMKGKGYSCSGLHGGMLQSERIDVMKRFKRGEFIFLVCTDVAARGIDVENITHIINYDIPMEKESYVHRIGRTGRAGKSGTAITFVTPKEYRFLEEIEKFFNLTIEKGTIPSKEEVEKGKDIYKEKLKAAPKIKKDKSTKLNKDITKIYISAGKKKKIRPGDIAGTISSIDGINPEDVGIIEIQDNFSYVDILSGKGHIVLDGLKHKTIKGKSVRVEIAQK</sequence>
<dbReference type="EMBL" id="LROR01000037">
    <property type="protein sequence ID" value="OBR95652.1"/>
    <property type="molecule type" value="Genomic_DNA"/>
</dbReference>
<dbReference type="Proteomes" id="UP000077384">
    <property type="component" value="Unassembled WGS sequence"/>
</dbReference>
<dbReference type="SUPFAM" id="SSF52540">
    <property type="entry name" value="P-loop containing nucleoside triphosphate hydrolases"/>
    <property type="match status" value="1"/>
</dbReference>
<dbReference type="PANTHER" id="PTHR47959:SF13">
    <property type="entry name" value="ATP-DEPENDENT RNA HELICASE RHLE"/>
    <property type="match status" value="1"/>
</dbReference>
<evidence type="ECO:0000313" key="10">
    <source>
        <dbReference type="EMBL" id="OAA94292.1"/>
    </source>
</evidence>
<dbReference type="InterPro" id="IPR011545">
    <property type="entry name" value="DEAD/DEAH_box_helicase_dom"/>
</dbReference>
<dbReference type="GO" id="GO:0005829">
    <property type="term" value="C:cytosol"/>
    <property type="evidence" value="ECO:0007669"/>
    <property type="project" value="TreeGrafter"/>
</dbReference>
<evidence type="ECO:0000259" key="7">
    <source>
        <dbReference type="PROSITE" id="PS51192"/>
    </source>
</evidence>
<dbReference type="PANTHER" id="PTHR47959">
    <property type="entry name" value="ATP-DEPENDENT RNA HELICASE RHLE-RELATED"/>
    <property type="match status" value="1"/>
</dbReference>
<evidence type="ECO:0000256" key="6">
    <source>
        <dbReference type="PROSITE-ProRule" id="PRU00552"/>
    </source>
</evidence>
<gene>
    <name evidence="5 10" type="primary">dbpA</name>
    <name evidence="11" type="ORF">CLCOS_14450</name>
    <name evidence="10" type="ORF">WX73_03392</name>
</gene>
<dbReference type="Pfam" id="PF00271">
    <property type="entry name" value="Helicase_C"/>
    <property type="match status" value="1"/>
</dbReference>
<feature type="domain" description="DEAD-box RNA helicase Q" evidence="9">
    <location>
        <begin position="19"/>
        <end position="47"/>
    </location>
</feature>
<reference evidence="11 13" key="2">
    <citation type="journal article" date="2016" name="Front. Microbiol.">
        <title>Industrial Acetogenic Biocatalysts: A Comparative Metabolic and Genomic Analysis.</title>
        <authorList>
            <person name="Bengelsdorf F."/>
            <person name="Poehlein A."/>
            <person name="Sonja S."/>
            <person name="Erz C."/>
            <person name="Hummel T."/>
            <person name="Hoffmeister S."/>
            <person name="Daniel R."/>
            <person name="Durre P."/>
        </authorList>
    </citation>
    <scope>NUCLEOTIDE SEQUENCE [LARGE SCALE GENOMIC DNA]</scope>
    <source>
        <strain evidence="11 13">PTA-10522</strain>
    </source>
</reference>
<dbReference type="InterPro" id="IPR014001">
    <property type="entry name" value="Helicase_ATP-bd"/>
</dbReference>
<keyword evidence="5" id="KW-0694">RNA-binding</keyword>
<feature type="domain" description="Helicase C-terminal" evidence="8">
    <location>
        <begin position="246"/>
        <end position="392"/>
    </location>
</feature>
<feature type="region of interest" description="Involved in 23S rRNA binding" evidence="5">
    <location>
        <begin position="421"/>
        <end position="496"/>
    </location>
</feature>
<dbReference type="Proteomes" id="UP000093694">
    <property type="component" value="Unassembled WGS sequence"/>
</dbReference>
<dbReference type="GO" id="GO:0005524">
    <property type="term" value="F:ATP binding"/>
    <property type="evidence" value="ECO:0007669"/>
    <property type="project" value="UniProtKB-UniRule"/>
</dbReference>
<evidence type="ECO:0000256" key="1">
    <source>
        <dbReference type="ARBA" id="ARBA00022741"/>
    </source>
</evidence>
<dbReference type="Pfam" id="PF03880">
    <property type="entry name" value="DbpA"/>
    <property type="match status" value="1"/>
</dbReference>
<dbReference type="HAMAP" id="MF_00965">
    <property type="entry name" value="DEAD_helicase_DbpA"/>
    <property type="match status" value="1"/>
</dbReference>
<name>A0A162LCY1_9CLOT</name>
<comment type="function">
    <text evidence="5">DEAD-box RNA helicase involved in the assembly of the 50S ribosomal subunit. Has an RNA-dependent ATPase activity, which is specific for 23S rRNA, and a 3' to 5' RNA helicase activity that uses the energy of ATP hydrolysis to destabilize and unwind short rRNA duplexes.</text>
</comment>
<comment type="subcellular location">
    <subcellularLocation>
        <location evidence="5">Cytoplasm</location>
    </subcellularLocation>
</comment>
<dbReference type="Gene3D" id="3.40.50.300">
    <property type="entry name" value="P-loop containing nucleotide triphosphate hydrolases"/>
    <property type="match status" value="2"/>
</dbReference>
<comment type="catalytic activity">
    <reaction evidence="5">
        <text>ATP + H2O = ADP + phosphate + H(+)</text>
        <dbReference type="Rhea" id="RHEA:13065"/>
        <dbReference type="ChEBI" id="CHEBI:15377"/>
        <dbReference type="ChEBI" id="CHEBI:15378"/>
        <dbReference type="ChEBI" id="CHEBI:30616"/>
        <dbReference type="ChEBI" id="CHEBI:43474"/>
        <dbReference type="ChEBI" id="CHEBI:456216"/>
        <dbReference type="EC" id="3.6.4.13"/>
    </reaction>
</comment>
<evidence type="ECO:0000256" key="5">
    <source>
        <dbReference type="HAMAP-Rule" id="MF_00965"/>
    </source>
</evidence>
<comment type="similarity">
    <text evidence="5">Belongs to the DEAD box helicase family. DbpA subfamily.</text>
</comment>
<evidence type="ECO:0000256" key="3">
    <source>
        <dbReference type="ARBA" id="ARBA00022806"/>
    </source>
</evidence>
<evidence type="ECO:0000313" key="11">
    <source>
        <dbReference type="EMBL" id="OBR95652.1"/>
    </source>
</evidence>
<keyword evidence="1 5" id="KW-0547">Nucleotide-binding</keyword>
<dbReference type="SMART" id="SM00490">
    <property type="entry name" value="HELICc"/>
    <property type="match status" value="1"/>
</dbReference>
<evidence type="ECO:0000256" key="4">
    <source>
        <dbReference type="ARBA" id="ARBA00022840"/>
    </source>
</evidence>
<feature type="short sequence motif" description="Q motif" evidence="6">
    <location>
        <begin position="19"/>
        <end position="47"/>
    </location>
</feature>
<accession>A0A162LCY1</accession>
<dbReference type="GO" id="GO:0003723">
    <property type="term" value="F:RNA binding"/>
    <property type="evidence" value="ECO:0007669"/>
    <property type="project" value="UniProtKB-UniRule"/>
</dbReference>
<evidence type="ECO:0000256" key="2">
    <source>
        <dbReference type="ARBA" id="ARBA00022801"/>
    </source>
</evidence>
<evidence type="ECO:0000259" key="9">
    <source>
        <dbReference type="PROSITE" id="PS51195"/>
    </source>
</evidence>
<dbReference type="PROSITE" id="PS00039">
    <property type="entry name" value="DEAD_ATP_HELICASE"/>
    <property type="match status" value="1"/>
</dbReference>
<dbReference type="CDD" id="cd18787">
    <property type="entry name" value="SF2_C_DEAD"/>
    <property type="match status" value="1"/>
</dbReference>
<dbReference type="PROSITE" id="PS51194">
    <property type="entry name" value="HELICASE_CTER"/>
    <property type="match status" value="1"/>
</dbReference>
<dbReference type="GO" id="GO:0016787">
    <property type="term" value="F:hydrolase activity"/>
    <property type="evidence" value="ECO:0007669"/>
    <property type="project" value="UniProtKB-KW"/>
</dbReference>
<reference evidence="10 12" key="1">
    <citation type="journal article" date="2015" name="Biotechnol. Bioeng.">
        <title>Genome sequence and phenotypic characterization of Caulobacter segnis.</title>
        <authorList>
            <person name="Patel S."/>
            <person name="Fletcher B."/>
            <person name="Scott D.C."/>
            <person name="Ely B."/>
        </authorList>
    </citation>
    <scope>NUCLEOTIDE SEQUENCE [LARGE SCALE GENOMIC DNA]</scope>
    <source>
        <strain evidence="10 12">PS02</strain>
    </source>
</reference>
<keyword evidence="5" id="KW-0690">Ribosome biogenesis</keyword>
<evidence type="ECO:0000313" key="13">
    <source>
        <dbReference type="Proteomes" id="UP000093694"/>
    </source>
</evidence>
<feature type="domain" description="Helicase ATP-binding" evidence="7">
    <location>
        <begin position="50"/>
        <end position="220"/>
    </location>
</feature>
<dbReference type="InterPro" id="IPR028619">
    <property type="entry name" value="DEAD_helicase_DbpA"/>
</dbReference>